<dbReference type="EMBL" id="CAEY01000103">
    <property type="status" value="NOT_ANNOTATED_CDS"/>
    <property type="molecule type" value="Genomic_DNA"/>
</dbReference>
<proteinExistence type="predicted"/>
<sequence length="412" mass="47625">MSQLGESVRILLDYLRAERLGWVSCQGLVRRPELIVYNMPNLQHNRDLDTRELLIPVLELLPEWQAKIFYIQYRRGFVIIGFRQLSHKAQTRRLLRSHLPDFSFRNVVPHQANIYFFLKLSDGETGPEDLTEDIILQNDLIYDLVTKVTLVQLKIRNIYRVTLNISAQNREILLSRDGFLSWRSGVVRIYDGIGLTACMKCCSFSHATRNCANPVCCFICGGNHYRNCPSRLLPVPRCCVSCRGMSLVGNNLIEITRSILEMNELYSDDTTKVVSIDRTSGKIFRVTLEISERNRERLLDRDGLLSWRSGSVRVYDDIGLNYCTRCCSFNHLAADCRNNIRCSVCREPHLTDCPFIFFPVKHVCASCDDFNCGTHVTFSPQCPSLQARIHREVRYFNIKYNWVLVPHNPALY</sequence>
<dbReference type="EnsemblMetazoa" id="tetur126g00020.1">
    <property type="protein sequence ID" value="tetur126g00020.1"/>
    <property type="gene ID" value="tetur126g00020"/>
</dbReference>
<reference evidence="2" key="1">
    <citation type="submission" date="2011-08" db="EMBL/GenBank/DDBJ databases">
        <authorList>
            <person name="Rombauts S."/>
        </authorList>
    </citation>
    <scope>NUCLEOTIDE SEQUENCE</scope>
    <source>
        <strain evidence="2">London</strain>
    </source>
</reference>
<keyword evidence="2" id="KW-1185">Reference proteome</keyword>
<dbReference type="HOGENOM" id="CLU_667874_0_0_1"/>
<name>T1KI35_TETUR</name>
<evidence type="ECO:0000313" key="1">
    <source>
        <dbReference type="EnsemblMetazoa" id="tetur126g00020.1"/>
    </source>
</evidence>
<dbReference type="AlphaFoldDB" id="T1KI35"/>
<reference evidence="1" key="2">
    <citation type="submission" date="2015-06" db="UniProtKB">
        <authorList>
            <consortium name="EnsemblMetazoa"/>
        </authorList>
    </citation>
    <scope>IDENTIFICATION</scope>
</reference>
<protein>
    <submittedName>
        <fullName evidence="1">Uncharacterized protein</fullName>
    </submittedName>
</protein>
<evidence type="ECO:0000313" key="2">
    <source>
        <dbReference type="Proteomes" id="UP000015104"/>
    </source>
</evidence>
<organism evidence="1 2">
    <name type="scientific">Tetranychus urticae</name>
    <name type="common">Two-spotted spider mite</name>
    <dbReference type="NCBI Taxonomy" id="32264"/>
    <lineage>
        <taxon>Eukaryota</taxon>
        <taxon>Metazoa</taxon>
        <taxon>Ecdysozoa</taxon>
        <taxon>Arthropoda</taxon>
        <taxon>Chelicerata</taxon>
        <taxon>Arachnida</taxon>
        <taxon>Acari</taxon>
        <taxon>Acariformes</taxon>
        <taxon>Trombidiformes</taxon>
        <taxon>Prostigmata</taxon>
        <taxon>Eleutherengona</taxon>
        <taxon>Raphignathae</taxon>
        <taxon>Tetranychoidea</taxon>
        <taxon>Tetranychidae</taxon>
        <taxon>Tetranychus</taxon>
    </lineage>
</organism>
<dbReference type="Proteomes" id="UP000015104">
    <property type="component" value="Unassembled WGS sequence"/>
</dbReference>
<accession>T1KI35</accession>